<comment type="similarity">
    <text evidence="1 2">Belongs to the endosulfine family.</text>
</comment>
<keyword evidence="5" id="KW-1185">Reference proteome</keyword>
<evidence type="ECO:0000256" key="3">
    <source>
        <dbReference type="SAM" id="MobiDB-lite"/>
    </source>
</evidence>
<organism evidence="4 5">
    <name type="scientific">Microbotryum intermedium</name>
    <dbReference type="NCBI Taxonomy" id="269621"/>
    <lineage>
        <taxon>Eukaryota</taxon>
        <taxon>Fungi</taxon>
        <taxon>Dikarya</taxon>
        <taxon>Basidiomycota</taxon>
        <taxon>Pucciniomycotina</taxon>
        <taxon>Microbotryomycetes</taxon>
        <taxon>Microbotryales</taxon>
        <taxon>Microbotryaceae</taxon>
        <taxon>Microbotryum</taxon>
    </lineage>
</organism>
<dbReference type="Pfam" id="PF04667">
    <property type="entry name" value="Endosulfine"/>
    <property type="match status" value="1"/>
</dbReference>
<evidence type="ECO:0000313" key="4">
    <source>
        <dbReference type="EMBL" id="SCV68173.1"/>
    </source>
</evidence>
<proteinExistence type="inferred from homology"/>
<dbReference type="Proteomes" id="UP000198372">
    <property type="component" value="Unassembled WGS sequence"/>
</dbReference>
<sequence>MLPQRQKVDISSFSEQERELFQKYGKVPSHKSLLGNKLKERKYFDSGDYALSKAGVEPQHIVGKAIPSPQDIPHASPPNTTSGISTSPSGTTSNQGLSTSPSASTQHAFANTFGSPGKEPIGTAVPQ</sequence>
<dbReference type="PANTHER" id="PTHR10358">
    <property type="entry name" value="ENDOSULFINE"/>
    <property type="match status" value="1"/>
</dbReference>
<feature type="compositionally biased region" description="Polar residues" evidence="3">
    <location>
        <begin position="95"/>
        <end position="114"/>
    </location>
</feature>
<accession>A0A238F822</accession>
<dbReference type="OrthoDB" id="5949865at2759"/>
<gene>
    <name evidence="4" type="ORF">BQ2448_294</name>
</gene>
<feature type="region of interest" description="Disordered" evidence="3">
    <location>
        <begin position="60"/>
        <end position="127"/>
    </location>
</feature>
<dbReference type="GO" id="GO:0004864">
    <property type="term" value="F:protein phosphatase inhibitor activity"/>
    <property type="evidence" value="ECO:0007669"/>
    <property type="project" value="TreeGrafter"/>
</dbReference>
<feature type="compositionally biased region" description="Low complexity" evidence="3">
    <location>
        <begin position="77"/>
        <end position="94"/>
    </location>
</feature>
<dbReference type="GO" id="GO:0005737">
    <property type="term" value="C:cytoplasm"/>
    <property type="evidence" value="ECO:0007669"/>
    <property type="project" value="TreeGrafter"/>
</dbReference>
<dbReference type="PANTHER" id="PTHR10358:SF6">
    <property type="entry name" value="ENDOSULFINE, ISOFORM A"/>
    <property type="match status" value="1"/>
</dbReference>
<name>A0A238F822_9BASI</name>
<evidence type="ECO:0000256" key="2">
    <source>
        <dbReference type="RuleBase" id="RU363120"/>
    </source>
</evidence>
<dbReference type="STRING" id="269621.A0A238F822"/>
<evidence type="ECO:0000256" key="1">
    <source>
        <dbReference type="ARBA" id="ARBA00010520"/>
    </source>
</evidence>
<comment type="function">
    <text evidence="2">Plays an essential role in initiation of the G0 program by preventing the degradation of specific nutrient-regulated mRNAs via the 5'-3' mRNA decay pathway.</text>
</comment>
<reference evidence="5" key="1">
    <citation type="submission" date="2016-09" db="EMBL/GenBank/DDBJ databases">
        <authorList>
            <person name="Jeantristanb JTB J.-T."/>
            <person name="Ricardo R."/>
        </authorList>
    </citation>
    <scope>NUCLEOTIDE SEQUENCE [LARGE SCALE GENOMIC DNA]</scope>
</reference>
<evidence type="ECO:0000313" key="5">
    <source>
        <dbReference type="Proteomes" id="UP000198372"/>
    </source>
</evidence>
<dbReference type="EMBL" id="FMSP01000003">
    <property type="protein sequence ID" value="SCV68173.1"/>
    <property type="molecule type" value="Genomic_DNA"/>
</dbReference>
<protein>
    <recommendedName>
        <fullName evidence="2">mRNA stability protein</fullName>
    </recommendedName>
</protein>
<dbReference type="AlphaFoldDB" id="A0A238F822"/>
<dbReference type="InterPro" id="IPR006760">
    <property type="entry name" value="Endosulphine"/>
</dbReference>